<protein>
    <submittedName>
        <fullName evidence="5">Transcriptional regulatory protein, C terminal</fullName>
    </submittedName>
</protein>
<reference evidence="6" key="1">
    <citation type="submission" date="2016-06" db="EMBL/GenBank/DDBJ databases">
        <authorList>
            <person name="Varghese N."/>
            <person name="Submissions Spin"/>
        </authorList>
    </citation>
    <scope>NUCLEOTIDE SEQUENCE [LARGE SCALE GENOMIC DNA]</scope>
    <source>
        <strain evidence="6">DSM 45577</strain>
    </source>
</reference>
<dbReference type="PROSITE" id="PS51755">
    <property type="entry name" value="OMPR_PHOB"/>
    <property type="match status" value="1"/>
</dbReference>
<keyword evidence="2 3" id="KW-0238">DNA-binding</keyword>
<dbReference type="Gene3D" id="1.25.40.10">
    <property type="entry name" value="Tetratricopeptide repeat domain"/>
    <property type="match status" value="1"/>
</dbReference>
<dbReference type="GO" id="GO:0006355">
    <property type="term" value="P:regulation of DNA-templated transcription"/>
    <property type="evidence" value="ECO:0007669"/>
    <property type="project" value="InterPro"/>
</dbReference>
<dbReference type="GO" id="GO:0003677">
    <property type="term" value="F:DNA binding"/>
    <property type="evidence" value="ECO:0007669"/>
    <property type="project" value="UniProtKB-UniRule"/>
</dbReference>
<dbReference type="PANTHER" id="PTHR35807">
    <property type="entry name" value="TRANSCRIPTIONAL REGULATOR REDD-RELATED"/>
    <property type="match status" value="1"/>
</dbReference>
<dbReference type="SUPFAM" id="SSF48452">
    <property type="entry name" value="TPR-like"/>
    <property type="match status" value="1"/>
</dbReference>
<evidence type="ECO:0000256" key="2">
    <source>
        <dbReference type="ARBA" id="ARBA00023125"/>
    </source>
</evidence>
<dbReference type="RefSeq" id="WP_091435343.1">
    <property type="nucleotide sequence ID" value="NZ_BMMJ01000001.1"/>
</dbReference>
<dbReference type="InterPro" id="IPR005158">
    <property type="entry name" value="BTAD"/>
</dbReference>
<evidence type="ECO:0000313" key="5">
    <source>
        <dbReference type="EMBL" id="SCL50825.1"/>
    </source>
</evidence>
<evidence type="ECO:0000256" key="3">
    <source>
        <dbReference type="PROSITE-ProRule" id="PRU01091"/>
    </source>
</evidence>
<sequence length="236" mass="26007">MSYHAESSTAELFGGFQITIHGNPVTNWRAGRSRALVQYLLLHVGRPVSRDTLREALWPHLPPSAGTTSVKAAVHGARRALGGPAGRPTPVQICSVDGGYLLRADELRIDVTTFGRWIANAEAAVAAGNHAAAAEHFHRAVAVYQGPLLPTQDAQWVVTEREWCRTRALQALRYLSDLALTTGDWWTAIHWNRRAIDVDPYDPVAFAVLTDCHHRLGLTSQALRWDDLARGRLAEV</sequence>
<organism evidence="5 6">
    <name type="scientific">Micromonospora yangpuensis</name>
    <dbReference type="NCBI Taxonomy" id="683228"/>
    <lineage>
        <taxon>Bacteria</taxon>
        <taxon>Bacillati</taxon>
        <taxon>Actinomycetota</taxon>
        <taxon>Actinomycetes</taxon>
        <taxon>Micromonosporales</taxon>
        <taxon>Micromonosporaceae</taxon>
        <taxon>Micromonospora</taxon>
    </lineage>
</organism>
<dbReference type="SUPFAM" id="SSF46894">
    <property type="entry name" value="C-terminal effector domain of the bipartite response regulators"/>
    <property type="match status" value="1"/>
</dbReference>
<gene>
    <name evidence="5" type="ORF">GA0070617_1606</name>
</gene>
<evidence type="ECO:0000313" key="6">
    <source>
        <dbReference type="Proteomes" id="UP000198937"/>
    </source>
</evidence>
<dbReference type="SMART" id="SM01043">
    <property type="entry name" value="BTAD"/>
    <property type="match status" value="1"/>
</dbReference>
<keyword evidence="6" id="KW-1185">Reference proteome</keyword>
<dbReference type="InterPro" id="IPR001867">
    <property type="entry name" value="OmpR/PhoB-type_DNA-bd"/>
</dbReference>
<dbReference type="InterPro" id="IPR051677">
    <property type="entry name" value="AfsR-DnrI-RedD_regulator"/>
</dbReference>
<dbReference type="AlphaFoldDB" id="A0A1C6U9Q4"/>
<dbReference type="Gene3D" id="1.10.10.10">
    <property type="entry name" value="Winged helix-like DNA-binding domain superfamily/Winged helix DNA-binding domain"/>
    <property type="match status" value="1"/>
</dbReference>
<dbReference type="STRING" id="683228.GA0070617_1606"/>
<comment type="similarity">
    <text evidence="1">Belongs to the AfsR/DnrI/RedD regulatory family.</text>
</comment>
<dbReference type="InterPro" id="IPR036388">
    <property type="entry name" value="WH-like_DNA-bd_sf"/>
</dbReference>
<dbReference type="SMART" id="SM00862">
    <property type="entry name" value="Trans_reg_C"/>
    <property type="match status" value="1"/>
</dbReference>
<dbReference type="EMBL" id="FMIA01000002">
    <property type="protein sequence ID" value="SCL50825.1"/>
    <property type="molecule type" value="Genomic_DNA"/>
</dbReference>
<dbReference type="GO" id="GO:0000160">
    <property type="term" value="P:phosphorelay signal transduction system"/>
    <property type="evidence" value="ECO:0007669"/>
    <property type="project" value="InterPro"/>
</dbReference>
<dbReference type="InterPro" id="IPR011990">
    <property type="entry name" value="TPR-like_helical_dom_sf"/>
</dbReference>
<feature type="DNA-binding region" description="OmpR/PhoB-type" evidence="3">
    <location>
        <begin position="1"/>
        <end position="104"/>
    </location>
</feature>
<dbReference type="Proteomes" id="UP000198937">
    <property type="component" value="Unassembled WGS sequence"/>
</dbReference>
<evidence type="ECO:0000259" key="4">
    <source>
        <dbReference type="PROSITE" id="PS51755"/>
    </source>
</evidence>
<dbReference type="InterPro" id="IPR016032">
    <property type="entry name" value="Sig_transdc_resp-reg_C-effctor"/>
</dbReference>
<dbReference type="Pfam" id="PF03704">
    <property type="entry name" value="BTAD"/>
    <property type="match status" value="1"/>
</dbReference>
<evidence type="ECO:0000256" key="1">
    <source>
        <dbReference type="ARBA" id="ARBA00005820"/>
    </source>
</evidence>
<name>A0A1C6U9Q4_9ACTN</name>
<accession>A0A1C6U9Q4</accession>
<feature type="domain" description="OmpR/PhoB-type" evidence="4">
    <location>
        <begin position="1"/>
        <end position="104"/>
    </location>
</feature>
<dbReference type="OrthoDB" id="134985at2"/>
<proteinExistence type="inferred from homology"/>